<feature type="domain" description="Cysteine protease StiP N-terminal" evidence="1">
    <location>
        <begin position="22"/>
        <end position="264"/>
    </location>
</feature>
<gene>
    <name evidence="3" type="ORF">ROR02_29870</name>
</gene>
<keyword evidence="4" id="KW-1185">Reference proteome</keyword>
<evidence type="ECO:0000259" key="1">
    <source>
        <dbReference type="Pfam" id="PF11202"/>
    </source>
</evidence>
<evidence type="ECO:0000259" key="2">
    <source>
        <dbReference type="Pfam" id="PF15608"/>
    </source>
</evidence>
<reference evidence="3 4" key="1">
    <citation type="submission" date="2019-07" db="EMBL/GenBank/DDBJ databases">
        <title>Whole genome shotgun sequence of Rhodospirillum oryzae NBRC 107573.</title>
        <authorList>
            <person name="Hosoyama A."/>
            <person name="Uohara A."/>
            <person name="Ohji S."/>
            <person name="Ichikawa N."/>
        </authorList>
    </citation>
    <scope>NUCLEOTIDE SEQUENCE [LARGE SCALE GENOMIC DNA]</scope>
    <source>
        <strain evidence="3 4">NBRC 107573</strain>
    </source>
</reference>
<proteinExistence type="predicted"/>
<dbReference type="RefSeq" id="WP_147164883.1">
    <property type="nucleotide sequence ID" value="NZ_BJZO01000121.1"/>
</dbReference>
<accession>A0A512HBM9</accession>
<dbReference type="Pfam" id="PF15608">
    <property type="entry name" value="PELOTA_1"/>
    <property type="match status" value="1"/>
</dbReference>
<protein>
    <submittedName>
        <fullName evidence="3">Uncharacterized protein</fullName>
    </submittedName>
</protein>
<sequence length="373" mass="39866">MNPGAISRSCRPFDPSALGFPGSYDPADVTFLLKPVTPPLLDVDAKEAALQAGTRHYSEMLSPERPPAADYLEAFHAAFAANRARVGRDVARLALALAERPGREVVLVSLARAGTPVGVLLRRALVRLGRACVHYSVSIVRDRGLDRVAVETILAAHDAADLVFIDGWTGKGVIAGELRASLARDLPALSQAPLAVLSDLAGVATHAAGAEDYVIPSAVLNGVVSGLVSRTVLHPDLIGPGDFHGCLLLDHLAAHDLSRWYVDEQEHDVVQALEGAEPARWPECRRADLARQSQAFVTVMARRTGGNPHHVKPGIGESTRALLRRVPERLIVRDATAPDVRHLLALAETRGVPVEVEPDLPYLACVLIKSLGS</sequence>
<comment type="caution">
    <text evidence="3">The sequence shown here is derived from an EMBL/GenBank/DDBJ whole genome shotgun (WGS) entry which is preliminary data.</text>
</comment>
<evidence type="ECO:0000313" key="4">
    <source>
        <dbReference type="Proteomes" id="UP000321567"/>
    </source>
</evidence>
<dbReference type="InterPro" id="IPR028157">
    <property type="entry name" value="PELOTA_dom"/>
</dbReference>
<evidence type="ECO:0000313" key="3">
    <source>
        <dbReference type="EMBL" id="GEO82856.1"/>
    </source>
</evidence>
<dbReference type="OrthoDB" id="1663315at2"/>
<dbReference type="PIRSF" id="PIRSF020979">
    <property type="entry name" value="UCP020979"/>
    <property type="match status" value="1"/>
</dbReference>
<dbReference type="AlphaFoldDB" id="A0A512HBM9"/>
<feature type="domain" description="PELOTA RNA-binding" evidence="2">
    <location>
        <begin position="295"/>
        <end position="370"/>
    </location>
</feature>
<dbReference type="Pfam" id="PF11202">
    <property type="entry name" value="StiP"/>
    <property type="match status" value="1"/>
</dbReference>
<name>A0A512HBM9_9PROT</name>
<dbReference type="InterPro" id="IPR048336">
    <property type="entry name" value="StiP-like"/>
</dbReference>
<dbReference type="EMBL" id="BJZO01000121">
    <property type="protein sequence ID" value="GEO82856.1"/>
    <property type="molecule type" value="Genomic_DNA"/>
</dbReference>
<dbReference type="InterPro" id="IPR011215">
    <property type="entry name" value="StiP_N"/>
</dbReference>
<dbReference type="Proteomes" id="UP000321567">
    <property type="component" value="Unassembled WGS sequence"/>
</dbReference>
<organism evidence="3 4">
    <name type="scientific">Pararhodospirillum oryzae</name>
    <dbReference type="NCBI Taxonomy" id="478448"/>
    <lineage>
        <taxon>Bacteria</taxon>
        <taxon>Pseudomonadati</taxon>
        <taxon>Pseudomonadota</taxon>
        <taxon>Alphaproteobacteria</taxon>
        <taxon>Rhodospirillales</taxon>
        <taxon>Rhodospirillaceae</taxon>
        <taxon>Pararhodospirillum</taxon>
    </lineage>
</organism>